<dbReference type="SMART" id="SM00387">
    <property type="entry name" value="HATPase_c"/>
    <property type="match status" value="1"/>
</dbReference>
<evidence type="ECO:0000256" key="7">
    <source>
        <dbReference type="ARBA" id="ARBA00023012"/>
    </source>
</evidence>
<dbReference type="CDD" id="cd16922">
    <property type="entry name" value="HATPase_EvgS-ArcB-TorS-like"/>
    <property type="match status" value="1"/>
</dbReference>
<dbReference type="Pfam" id="PF02518">
    <property type="entry name" value="HATPase_c"/>
    <property type="match status" value="1"/>
</dbReference>
<feature type="modified residue" description="4-aspartylphosphate" evidence="10">
    <location>
        <position position="995"/>
    </location>
</feature>
<feature type="transmembrane region" description="Helical" evidence="11">
    <location>
        <begin position="515"/>
        <end position="536"/>
    </location>
</feature>
<dbReference type="PROSITE" id="PS50109">
    <property type="entry name" value="HIS_KIN"/>
    <property type="match status" value="1"/>
</dbReference>
<evidence type="ECO:0000313" key="15">
    <source>
        <dbReference type="EMBL" id="EEG30835.1"/>
    </source>
</evidence>
<organism evidence="15 16">
    <name type="scientific">[Clostridium] methylpentosum DSM 5476</name>
    <dbReference type="NCBI Taxonomy" id="537013"/>
    <lineage>
        <taxon>Bacteria</taxon>
        <taxon>Bacillati</taxon>
        <taxon>Bacillota</taxon>
        <taxon>Clostridia</taxon>
        <taxon>Eubacteriales</taxon>
        <taxon>Oscillospiraceae</taxon>
        <taxon>Oscillospiraceae incertae sedis</taxon>
    </lineage>
</organism>
<comment type="caution">
    <text evidence="10">Lacks conserved residue(s) required for the propagation of feature annotation.</text>
</comment>
<evidence type="ECO:0000256" key="9">
    <source>
        <dbReference type="ARBA" id="ARBA00074306"/>
    </source>
</evidence>
<evidence type="ECO:0000256" key="11">
    <source>
        <dbReference type="SAM" id="Phobius"/>
    </source>
</evidence>
<dbReference type="PROSITE" id="PS50110">
    <property type="entry name" value="RESPONSE_REGULATORY"/>
    <property type="match status" value="2"/>
</dbReference>
<dbReference type="CDD" id="cd00082">
    <property type="entry name" value="HisKA"/>
    <property type="match status" value="1"/>
</dbReference>
<keyword evidence="12" id="KW-0732">Signal</keyword>
<dbReference type="SMART" id="SM00448">
    <property type="entry name" value="REC"/>
    <property type="match status" value="2"/>
</dbReference>
<dbReference type="Gene3D" id="3.40.50.2300">
    <property type="match status" value="2"/>
</dbReference>
<evidence type="ECO:0000259" key="14">
    <source>
        <dbReference type="PROSITE" id="PS50110"/>
    </source>
</evidence>
<comment type="similarity">
    <text evidence="2">In the N-terminal section; belongs to the phytochrome family.</text>
</comment>
<sequence length="1068" mass="118648">MMNNWLKRTICIGTVSLLLAVFLTLSFCLPAQASENERRVLRVAFSQVEGISWTAEDGSRHGIVVDYLNEIAKYTGWEYEYIDTTAETMLSQFQNGAYDLMGGCYYLPGFENVYAYPDYNTGYSRSALLARKDDWSIHSYDLESLNGKTIGVYERATENVRRLKEFLQTNDLNCELKYLEYEDFSENGNFNFFLEQGEVDLLLGNLSDTSDNFRVVASYDSQPFYIVTTPDNQEVLDGLNMALRRILEANPNFAEQCYAANFPDELVDIQLSENDLAYIEQKKSITVALPKDWHPLACPESEQELHPGLVYDLLEQVKAFTGLNFTYVYTEKYIDAVHLVQQGEADLLGFFLGDEEDAEEQGLALSSSYVSMNNILVRNKASNYPDANLVGAVIEGQRLPSDIAAAKVLSYPDTNSALLAVERGEADFIYGLSARLEQEIQRYHFNGLVPATIVNDQSNICLALAKPIDPGLLTILNKAINQLSTDQKSAMLNRNLVSIGETRFSLTDLIYTNPLLFVTVVAGILLVLALAVLLIFRARMKAAVIQGNLEKAEAASRAKGEFLSRMSHEIRTPLNAILGMGAIAMQHLDDTKKVENCLKKLTLSSNHLLALINDVLDMSKIESGKVELRSEPFDFRAYLESLSNLYYGQAKEKGLEYKTVLTGEVDETLVGDSLRLNQILTNLLSNALKFTPAGGSIQLRVSQKVQGSNTVRLHFEVTDTGCGIDEQNYQKIFESFEQEDSSVTNKYGGTGLGLSIVKRFSELMGGSVSVSSRLGEGSTFAVELPFQKTVQPENNTADIVSLKVLAVDDDPDTISYIHSLLHRMGVQVECAENGNLAVSQVRDAHSRQEDFDICFVSCRLPDLDGFETTRRIHEIVPNETTAVLITAYDAAEIEKEAAQSGASGVLAKPLFASTITQTISSLKQEHPLFDSQDSMDADFHGKHLLLVEDNQLNREIAVELLRITGAEVECAKDGIEAVELFSQSPVEHYDLILMDIQMPRMDGLEATRQIRKLDRPDAGSVPIVAMTANAFAEDEHKSKAAGMNAHLSKPLDIKILFAQMKVFLRGDH</sequence>
<protein>
    <recommendedName>
        <fullName evidence="9">Circadian input-output histidine kinase CikA</fullName>
        <ecNumber evidence="3">2.7.13.3</ecNumber>
    </recommendedName>
    <alternativeName>
        <fullName evidence="4">Stage 0 sporulation protein A homolog</fullName>
    </alternativeName>
</protein>
<feature type="domain" description="Response regulatory" evidence="14">
    <location>
        <begin position="943"/>
        <end position="1064"/>
    </location>
</feature>
<keyword evidence="7" id="KW-0902">Two-component regulatory system</keyword>
<keyword evidence="5 10" id="KW-0597">Phosphoprotein</keyword>
<feature type="signal peptide" evidence="12">
    <location>
        <begin position="1"/>
        <end position="33"/>
    </location>
</feature>
<comment type="caution">
    <text evidence="15">The sequence shown here is derived from an EMBL/GenBank/DDBJ whole genome shotgun (WGS) entry which is preliminary data.</text>
</comment>
<dbReference type="InterPro" id="IPR011006">
    <property type="entry name" value="CheY-like_superfamily"/>
</dbReference>
<evidence type="ECO:0000256" key="8">
    <source>
        <dbReference type="ARBA" id="ARBA00024867"/>
    </source>
</evidence>
<dbReference type="InterPro" id="IPR036097">
    <property type="entry name" value="HisK_dim/P_sf"/>
</dbReference>
<dbReference type="Pfam" id="PF00072">
    <property type="entry name" value="Response_reg"/>
    <property type="match status" value="2"/>
</dbReference>
<accession>C0ECL9</accession>
<feature type="chain" id="PRO_5002896076" description="Circadian input-output histidine kinase CikA" evidence="12">
    <location>
        <begin position="34"/>
        <end position="1068"/>
    </location>
</feature>
<evidence type="ECO:0000256" key="12">
    <source>
        <dbReference type="SAM" id="SignalP"/>
    </source>
</evidence>
<keyword evidence="11" id="KW-0472">Membrane</keyword>
<comment type="function">
    <text evidence="8">May play the central regulatory role in sporulation. It may be an element of the effector pathway responsible for the activation of sporulation genes in response to nutritional stress. Spo0A may act in concert with spo0H (a sigma factor) to control the expression of some genes that are critical to the sporulation process.</text>
</comment>
<comment type="catalytic activity">
    <reaction evidence="1">
        <text>ATP + protein L-histidine = ADP + protein N-phospho-L-histidine.</text>
        <dbReference type="EC" id="2.7.13.3"/>
    </reaction>
</comment>
<keyword evidence="16" id="KW-1185">Reference proteome</keyword>
<dbReference type="InterPro" id="IPR001638">
    <property type="entry name" value="Solute-binding_3/MltF_N"/>
</dbReference>
<keyword evidence="6" id="KW-0418">Kinase</keyword>
<dbReference type="InterPro" id="IPR004358">
    <property type="entry name" value="Sig_transdc_His_kin-like_C"/>
</dbReference>
<dbReference type="Pfam" id="PF00512">
    <property type="entry name" value="HisKA"/>
    <property type="match status" value="1"/>
</dbReference>
<evidence type="ECO:0000256" key="6">
    <source>
        <dbReference type="ARBA" id="ARBA00022777"/>
    </source>
</evidence>
<dbReference type="Gene3D" id="3.40.190.10">
    <property type="entry name" value="Periplasmic binding protein-like II"/>
    <property type="match status" value="4"/>
</dbReference>
<evidence type="ECO:0000313" key="16">
    <source>
        <dbReference type="Proteomes" id="UP000003340"/>
    </source>
</evidence>
<dbReference type="SMART" id="SM00062">
    <property type="entry name" value="PBPb"/>
    <property type="match status" value="1"/>
</dbReference>
<evidence type="ECO:0000256" key="2">
    <source>
        <dbReference type="ARBA" id="ARBA00006402"/>
    </source>
</evidence>
<dbReference type="PANTHER" id="PTHR45339:SF5">
    <property type="entry name" value="HISTIDINE KINASE"/>
    <property type="match status" value="1"/>
</dbReference>
<dbReference type="SMART" id="SM00388">
    <property type="entry name" value="HisKA"/>
    <property type="match status" value="1"/>
</dbReference>
<reference evidence="15 16" key="1">
    <citation type="submission" date="2009-01" db="EMBL/GenBank/DDBJ databases">
        <authorList>
            <person name="Fulton L."/>
            <person name="Clifton S."/>
            <person name="Fulton B."/>
            <person name="Xu J."/>
            <person name="Minx P."/>
            <person name="Pepin K.H."/>
            <person name="Johnson M."/>
            <person name="Bhonagiri V."/>
            <person name="Nash W.E."/>
            <person name="Mardis E.R."/>
            <person name="Wilson R.K."/>
        </authorList>
    </citation>
    <scope>NUCLEOTIDE SEQUENCE [LARGE SCALE GENOMIC DNA]</scope>
    <source>
        <strain evidence="15 16">DSM 5476</strain>
    </source>
</reference>
<keyword evidence="6" id="KW-0808">Transferase</keyword>
<feature type="domain" description="Histidine kinase" evidence="13">
    <location>
        <begin position="565"/>
        <end position="788"/>
    </location>
</feature>
<dbReference type="SUPFAM" id="SSF47384">
    <property type="entry name" value="Homodimeric domain of signal transducing histidine kinase"/>
    <property type="match status" value="1"/>
</dbReference>
<dbReference type="Gene3D" id="3.30.565.10">
    <property type="entry name" value="Histidine kinase-like ATPase, C-terminal domain"/>
    <property type="match status" value="1"/>
</dbReference>
<dbReference type="SUPFAM" id="SSF53850">
    <property type="entry name" value="Periplasmic binding protein-like II"/>
    <property type="match status" value="2"/>
</dbReference>
<evidence type="ECO:0000256" key="4">
    <source>
        <dbReference type="ARBA" id="ARBA00018672"/>
    </source>
</evidence>
<dbReference type="PRINTS" id="PR00344">
    <property type="entry name" value="BCTRLSENSOR"/>
</dbReference>
<dbReference type="PANTHER" id="PTHR45339">
    <property type="entry name" value="HYBRID SIGNAL TRANSDUCTION HISTIDINE KINASE J"/>
    <property type="match status" value="1"/>
</dbReference>
<evidence type="ECO:0000259" key="13">
    <source>
        <dbReference type="PROSITE" id="PS50109"/>
    </source>
</evidence>
<evidence type="ECO:0000256" key="1">
    <source>
        <dbReference type="ARBA" id="ARBA00000085"/>
    </source>
</evidence>
<dbReference type="Proteomes" id="UP000003340">
    <property type="component" value="Unassembled WGS sequence"/>
</dbReference>
<dbReference type="InterPro" id="IPR003594">
    <property type="entry name" value="HATPase_dom"/>
</dbReference>
<dbReference type="SUPFAM" id="SSF55874">
    <property type="entry name" value="ATPase domain of HSP90 chaperone/DNA topoisomerase II/histidine kinase"/>
    <property type="match status" value="1"/>
</dbReference>
<dbReference type="eggNOG" id="COG0784">
    <property type="taxonomic scope" value="Bacteria"/>
</dbReference>
<name>C0ECL9_9FIRM</name>
<dbReference type="EC" id="2.7.13.3" evidence="3"/>
<dbReference type="GO" id="GO:0000155">
    <property type="term" value="F:phosphorelay sensor kinase activity"/>
    <property type="evidence" value="ECO:0007669"/>
    <property type="project" value="InterPro"/>
</dbReference>
<evidence type="ECO:0000256" key="3">
    <source>
        <dbReference type="ARBA" id="ARBA00012438"/>
    </source>
</evidence>
<dbReference type="InterPro" id="IPR005467">
    <property type="entry name" value="His_kinase_dom"/>
</dbReference>
<feature type="domain" description="Response regulatory" evidence="14">
    <location>
        <begin position="803"/>
        <end position="923"/>
    </location>
</feature>
<dbReference type="STRING" id="537013.CLOSTMETH_01590"/>
<evidence type="ECO:0000256" key="10">
    <source>
        <dbReference type="PROSITE-ProRule" id="PRU00169"/>
    </source>
</evidence>
<dbReference type="eggNOG" id="COG2205">
    <property type="taxonomic scope" value="Bacteria"/>
</dbReference>
<dbReference type="InterPro" id="IPR003661">
    <property type="entry name" value="HisK_dim/P_dom"/>
</dbReference>
<proteinExistence type="inferred from homology"/>
<dbReference type="HOGENOM" id="CLU_000445_114_9_9"/>
<dbReference type="InterPro" id="IPR036890">
    <property type="entry name" value="HATPase_C_sf"/>
</dbReference>
<dbReference type="Gene3D" id="1.10.287.130">
    <property type="match status" value="1"/>
</dbReference>
<dbReference type="AlphaFoldDB" id="C0ECL9"/>
<reference evidence="15 16" key="2">
    <citation type="submission" date="2009-02" db="EMBL/GenBank/DDBJ databases">
        <title>Draft genome sequence of Clostridium methylpentosum (DSM 5476).</title>
        <authorList>
            <person name="Sudarsanam P."/>
            <person name="Ley R."/>
            <person name="Guruge J."/>
            <person name="Turnbaugh P.J."/>
            <person name="Mahowald M."/>
            <person name="Liep D."/>
            <person name="Gordon J."/>
        </authorList>
    </citation>
    <scope>NUCLEOTIDE SEQUENCE [LARGE SCALE GENOMIC DNA]</scope>
    <source>
        <strain evidence="15 16">DSM 5476</strain>
    </source>
</reference>
<keyword evidence="11" id="KW-0812">Transmembrane</keyword>
<dbReference type="EMBL" id="ACEC01000052">
    <property type="protein sequence ID" value="EEG30835.1"/>
    <property type="molecule type" value="Genomic_DNA"/>
</dbReference>
<dbReference type="SUPFAM" id="SSF52172">
    <property type="entry name" value="CheY-like"/>
    <property type="match status" value="2"/>
</dbReference>
<dbReference type="FunFam" id="3.30.565.10:FF:000010">
    <property type="entry name" value="Sensor histidine kinase RcsC"/>
    <property type="match status" value="1"/>
</dbReference>
<evidence type="ECO:0000256" key="5">
    <source>
        <dbReference type="ARBA" id="ARBA00022553"/>
    </source>
</evidence>
<dbReference type="InterPro" id="IPR001789">
    <property type="entry name" value="Sig_transdc_resp-reg_receiver"/>
</dbReference>
<dbReference type="Pfam" id="PF00497">
    <property type="entry name" value="SBP_bac_3"/>
    <property type="match status" value="1"/>
</dbReference>
<dbReference type="eggNOG" id="COG0834">
    <property type="taxonomic scope" value="Bacteria"/>
</dbReference>
<gene>
    <name evidence="15" type="ORF">CLOSTMETH_01590</name>
</gene>
<keyword evidence="11" id="KW-1133">Transmembrane helix</keyword>
<dbReference type="CDD" id="cd17546">
    <property type="entry name" value="REC_hyHK_CKI1_RcsC-like"/>
    <property type="match status" value="2"/>
</dbReference>